<dbReference type="AlphaFoldDB" id="E9GIH4"/>
<dbReference type="KEGG" id="dpx:DAPPUDRAFT_243327"/>
<dbReference type="EMBL" id="GL732546">
    <property type="protein sequence ID" value="EFX80763.1"/>
    <property type="molecule type" value="Genomic_DNA"/>
</dbReference>
<reference evidence="1 2" key="1">
    <citation type="journal article" date="2011" name="Science">
        <title>The ecoresponsive genome of Daphnia pulex.</title>
        <authorList>
            <person name="Colbourne J.K."/>
            <person name="Pfrender M.E."/>
            <person name="Gilbert D."/>
            <person name="Thomas W.K."/>
            <person name="Tucker A."/>
            <person name="Oakley T.H."/>
            <person name="Tokishita S."/>
            <person name="Aerts A."/>
            <person name="Arnold G.J."/>
            <person name="Basu M.K."/>
            <person name="Bauer D.J."/>
            <person name="Caceres C.E."/>
            <person name="Carmel L."/>
            <person name="Casola C."/>
            <person name="Choi J.H."/>
            <person name="Detter J.C."/>
            <person name="Dong Q."/>
            <person name="Dusheyko S."/>
            <person name="Eads B.D."/>
            <person name="Frohlich T."/>
            <person name="Geiler-Samerotte K.A."/>
            <person name="Gerlach D."/>
            <person name="Hatcher P."/>
            <person name="Jogdeo S."/>
            <person name="Krijgsveld J."/>
            <person name="Kriventseva E.V."/>
            <person name="Kultz D."/>
            <person name="Laforsch C."/>
            <person name="Lindquist E."/>
            <person name="Lopez J."/>
            <person name="Manak J.R."/>
            <person name="Muller J."/>
            <person name="Pangilinan J."/>
            <person name="Patwardhan R.P."/>
            <person name="Pitluck S."/>
            <person name="Pritham E.J."/>
            <person name="Rechtsteiner A."/>
            <person name="Rho M."/>
            <person name="Rogozin I.B."/>
            <person name="Sakarya O."/>
            <person name="Salamov A."/>
            <person name="Schaack S."/>
            <person name="Shapiro H."/>
            <person name="Shiga Y."/>
            <person name="Skalitzky C."/>
            <person name="Smith Z."/>
            <person name="Souvorov A."/>
            <person name="Sung W."/>
            <person name="Tang Z."/>
            <person name="Tsuchiya D."/>
            <person name="Tu H."/>
            <person name="Vos H."/>
            <person name="Wang M."/>
            <person name="Wolf Y.I."/>
            <person name="Yamagata H."/>
            <person name="Yamada T."/>
            <person name="Ye Y."/>
            <person name="Shaw J.R."/>
            <person name="Andrews J."/>
            <person name="Crease T.J."/>
            <person name="Tang H."/>
            <person name="Lucas S.M."/>
            <person name="Robertson H.M."/>
            <person name="Bork P."/>
            <person name="Koonin E.V."/>
            <person name="Zdobnov E.M."/>
            <person name="Grigoriev I.V."/>
            <person name="Lynch M."/>
            <person name="Boore J.L."/>
        </authorList>
    </citation>
    <scope>NUCLEOTIDE SEQUENCE [LARGE SCALE GENOMIC DNA]</scope>
</reference>
<proteinExistence type="predicted"/>
<dbReference type="InParanoid" id="E9GIH4"/>
<protein>
    <submittedName>
        <fullName evidence="1">Uncharacterized protein</fullName>
    </submittedName>
</protein>
<organism evidence="1 2">
    <name type="scientific">Daphnia pulex</name>
    <name type="common">Water flea</name>
    <dbReference type="NCBI Taxonomy" id="6669"/>
    <lineage>
        <taxon>Eukaryota</taxon>
        <taxon>Metazoa</taxon>
        <taxon>Ecdysozoa</taxon>
        <taxon>Arthropoda</taxon>
        <taxon>Crustacea</taxon>
        <taxon>Branchiopoda</taxon>
        <taxon>Diplostraca</taxon>
        <taxon>Cladocera</taxon>
        <taxon>Anomopoda</taxon>
        <taxon>Daphniidae</taxon>
        <taxon>Daphnia</taxon>
    </lineage>
</organism>
<evidence type="ECO:0000313" key="1">
    <source>
        <dbReference type="EMBL" id="EFX80763.1"/>
    </source>
</evidence>
<sequence>MTGMPSLNDVYTSISNRLDVISMLNKVCRDGEATVAPGTITSLSNTTVVAPRICRFTIVAPLNKRVQLSCPVSSIPISLFELNPFISTIVEPAIINKVYTSTGNEMKLLLLHPQNIMMQHNMDIFNS</sequence>
<evidence type="ECO:0000313" key="2">
    <source>
        <dbReference type="Proteomes" id="UP000000305"/>
    </source>
</evidence>
<accession>E9GIH4</accession>
<dbReference type="HOGENOM" id="CLU_1972706_0_0_1"/>
<name>E9GIH4_DAPPU</name>
<keyword evidence="2" id="KW-1185">Reference proteome</keyword>
<dbReference type="PhylomeDB" id="E9GIH4"/>
<dbReference type="Proteomes" id="UP000000305">
    <property type="component" value="Unassembled WGS sequence"/>
</dbReference>
<gene>
    <name evidence="1" type="ORF">DAPPUDRAFT_243327</name>
</gene>